<evidence type="ECO:0000256" key="2">
    <source>
        <dbReference type="SAM" id="Phobius"/>
    </source>
</evidence>
<feature type="region of interest" description="Disordered" evidence="1">
    <location>
        <begin position="1"/>
        <end position="23"/>
    </location>
</feature>
<gene>
    <name evidence="3" type="ORF">METZ01_LOCUS203750</name>
</gene>
<accession>A0A382EJA6</accession>
<dbReference type="AlphaFoldDB" id="A0A382EJA6"/>
<keyword evidence="2" id="KW-1133">Transmembrane helix</keyword>
<keyword evidence="2" id="KW-0472">Membrane</keyword>
<dbReference type="EMBL" id="UINC01044866">
    <property type="protein sequence ID" value="SVB50896.1"/>
    <property type="molecule type" value="Genomic_DNA"/>
</dbReference>
<evidence type="ECO:0000313" key="3">
    <source>
        <dbReference type="EMBL" id="SVB50896.1"/>
    </source>
</evidence>
<evidence type="ECO:0000256" key="1">
    <source>
        <dbReference type="SAM" id="MobiDB-lite"/>
    </source>
</evidence>
<keyword evidence="2" id="KW-0812">Transmembrane</keyword>
<proteinExistence type="predicted"/>
<feature type="transmembrane region" description="Helical" evidence="2">
    <location>
        <begin position="61"/>
        <end position="81"/>
    </location>
</feature>
<reference evidence="3" key="1">
    <citation type="submission" date="2018-05" db="EMBL/GenBank/DDBJ databases">
        <authorList>
            <person name="Lanie J.A."/>
            <person name="Ng W.-L."/>
            <person name="Kazmierczak K.M."/>
            <person name="Andrzejewski T.M."/>
            <person name="Davidsen T.M."/>
            <person name="Wayne K.J."/>
            <person name="Tettelin H."/>
            <person name="Glass J.I."/>
            <person name="Rusch D."/>
            <person name="Podicherti R."/>
            <person name="Tsui H.-C.T."/>
            <person name="Winkler M.E."/>
        </authorList>
    </citation>
    <scope>NUCLEOTIDE SEQUENCE</scope>
</reference>
<protein>
    <submittedName>
        <fullName evidence="3">Uncharacterized protein</fullName>
    </submittedName>
</protein>
<sequence length="82" mass="9470">MNLDQVDSADMRSPEDTLEGMAEEELQEALKDLEEWDAYFNTSKHYAPRFSSKLEIEYMGVFRAVLLISGILILTYFLAVLF</sequence>
<organism evidence="3">
    <name type="scientific">marine metagenome</name>
    <dbReference type="NCBI Taxonomy" id="408172"/>
    <lineage>
        <taxon>unclassified sequences</taxon>
        <taxon>metagenomes</taxon>
        <taxon>ecological metagenomes</taxon>
    </lineage>
</organism>
<name>A0A382EJA6_9ZZZZ</name>